<reference evidence="1" key="1">
    <citation type="submission" date="2012-10" db="EMBL/GenBank/DDBJ databases">
        <title>Towards defining the chloroviruses: a genomic journey through a genus of large DNA viruses.</title>
        <authorList>
            <person name="Jeanniard A."/>
            <person name="Dunigan D.D."/>
            <person name="Gurnon J.R."/>
            <person name="Agarkova I."/>
            <person name="Kang M."/>
            <person name="Vitek J."/>
            <person name="Duncan G."/>
            <person name="McClung O.W."/>
            <person name="Larsen M."/>
            <person name="Claverie J.-M."/>
            <person name="Van Etten J.L."/>
            <person name="Blanc G."/>
        </authorList>
    </citation>
    <scope>NUCLEOTIDE SEQUENCE</scope>
</reference>
<keyword evidence="1" id="KW-0540">Nuclease</keyword>
<keyword evidence="1" id="KW-0255">Endonuclease</keyword>
<keyword evidence="1" id="KW-0378">Hydrolase</keyword>
<dbReference type="GeneID" id="40525459"/>
<sequence>MSISKDQIEKDIGMTLNTHNRIMKLKIDDKKKYEREFVINFYKELNTKNISLPIVLILKGSDKSEQQISKPVYGMRVMTDSQQSSPVHKKIVENTGRMSTSKGDIAIYTKDREDIAWISHKNKGIYAQILEASADLFKGDAYQELRDFKLKMIQLSIQRNSHEYCWPLANHTSKGLQVWDEIKSKILIGKCIFGFDYGKTYFNRQNVNAFMHGDPELKYDNNRIYLSGSEETLINNDSSSLPKIMMKSEPKSNSTTTIGNNKIFGTSVWIITEKKLPKIDRDKRQIDYIIQHKEELVSNICYQSAKLKPTYLQLNGKDIFFNPSLKNPYDAFYFKNGKKVKYGILNRDKIIQILKKYNRNTIPHGKIINERTGKFIDDKKMTPNQKKITNIFRKMPRRTSSSKIISSSKLISSPKIISSSKLISSPKITSSSKLISSPKITSSSKLISSPKITSSSKLISSPKITSSSKIASKTIKDRKVNTGIKIGKDDVFYDEKKHIFYVIGTDGKKQVRHIKNQIKEIRIQMENFLKYFLK</sequence>
<dbReference type="KEGG" id="vg:40525459"/>
<organism evidence="1">
    <name type="scientific">Paramecium bursaria Chlorella virus NYs1</name>
    <dbReference type="NCBI Taxonomy" id="83442"/>
    <lineage>
        <taxon>Viruses</taxon>
        <taxon>Varidnaviria</taxon>
        <taxon>Bamfordvirae</taxon>
        <taxon>Nucleocytoviricota</taxon>
        <taxon>Megaviricetes</taxon>
        <taxon>Algavirales</taxon>
        <taxon>Phycodnaviridae</taxon>
        <taxon>Chlorovirus</taxon>
        <taxon>Chlorovirus newyorkense</taxon>
    </lineage>
</organism>
<dbReference type="EMBL" id="JX997183">
    <property type="protein sequence ID" value="AGE58595.1"/>
    <property type="molecule type" value="Genomic_DNA"/>
</dbReference>
<dbReference type="GO" id="GO:0004519">
    <property type="term" value="F:endonuclease activity"/>
    <property type="evidence" value="ECO:0007669"/>
    <property type="project" value="UniProtKB-KW"/>
</dbReference>
<accession>M1IJF5</accession>
<evidence type="ECO:0000313" key="1">
    <source>
        <dbReference type="EMBL" id="AGE58595.1"/>
    </source>
</evidence>
<proteinExistence type="predicted"/>
<name>M1IJF5_9PHYC</name>
<gene>
    <name evidence="1" type="primary">NYs-1_080L</name>
    <name evidence="1" type="ORF">PBCVNYs1_080L</name>
</gene>
<protein>
    <submittedName>
        <fullName evidence="1">Endonuclease</fullName>
    </submittedName>
</protein>
<dbReference type="REBASE" id="60617">
    <property type="entry name" value="N.CviNYs1ORF80P"/>
</dbReference>
<dbReference type="RefSeq" id="YP_009665240.1">
    <property type="nucleotide sequence ID" value="NC_043235.1"/>
</dbReference>